<dbReference type="InterPro" id="IPR013120">
    <property type="entry name" value="FAR_NAD-bd"/>
</dbReference>
<evidence type="ECO:0000259" key="5">
    <source>
        <dbReference type="PROSITE" id="PS52019"/>
    </source>
</evidence>
<dbReference type="InterPro" id="IPR014043">
    <property type="entry name" value="Acyl_transferase_dom"/>
</dbReference>
<evidence type="ECO:0000313" key="7">
    <source>
        <dbReference type="Proteomes" id="UP000054279"/>
    </source>
</evidence>
<dbReference type="HOGENOM" id="CLU_000022_31_0_1"/>
<dbReference type="Pfam" id="PF14765">
    <property type="entry name" value="PS-DH"/>
    <property type="match status" value="1"/>
</dbReference>
<dbReference type="SUPFAM" id="SSF51735">
    <property type="entry name" value="NAD(P)-binding Rossmann-fold domains"/>
    <property type="match status" value="2"/>
</dbReference>
<dbReference type="InterPro" id="IPR020807">
    <property type="entry name" value="PKS_DH"/>
</dbReference>
<feature type="region of interest" description="C-terminal hotdog fold" evidence="4">
    <location>
        <begin position="376"/>
        <end position="524"/>
    </location>
</feature>
<dbReference type="InterPro" id="IPR049552">
    <property type="entry name" value="PKS_DH_N"/>
</dbReference>
<evidence type="ECO:0000256" key="1">
    <source>
        <dbReference type="ARBA" id="ARBA00022450"/>
    </source>
</evidence>
<dbReference type="Gene3D" id="3.10.129.110">
    <property type="entry name" value="Polyketide synthase dehydratase"/>
    <property type="match status" value="1"/>
</dbReference>
<dbReference type="InterPro" id="IPR013217">
    <property type="entry name" value="Methyltransf_12"/>
</dbReference>
<dbReference type="InterPro" id="IPR036291">
    <property type="entry name" value="NAD(P)-bd_dom_sf"/>
</dbReference>
<dbReference type="CDD" id="cd02440">
    <property type="entry name" value="AdoMet_MTases"/>
    <property type="match status" value="1"/>
</dbReference>
<dbReference type="Pfam" id="PF08659">
    <property type="entry name" value="KR"/>
    <property type="match status" value="1"/>
</dbReference>
<dbReference type="SMART" id="SM00826">
    <property type="entry name" value="PKS_DH"/>
    <property type="match status" value="1"/>
</dbReference>
<dbReference type="Pfam" id="PF21089">
    <property type="entry name" value="PKS_DH_N"/>
    <property type="match status" value="1"/>
</dbReference>
<sequence length="2034" mass="224172">MAGVESAGGTMAALSCGVEEAQVLIRESLPEFLKDTVDIGCHNSRDAVTLSGLTTSIDQVIAAAESKGIMARKLRTRVPVHSHMMDLCRKEFDSSMEIIFADQEAFTPRIPVYSTMLGGLLQGNFDANYFWQGTRGPVLFTEAVTAVIDKHPSATFVELSPHPVLTSYLADLGAISPVSTLRRPKRQETGPIETPAFLEALGRITTLGHNSVNFSILNGNPPLDVEIPLPSYPFAPKSIPYHAESASFYRQLEDRNGPMNHRGLRMNAQTHPIIAQHIIKGEPIMPAAGYIEMALEFGATVLWDVEFSSMMSLSSDQPTAVEVKLDGHHWSVKTASASARKLENGADKTHASGYLSLKPMKLEEPALEIQAIMDRCKRVDITNFYEELKTFAEYGPAFQRVMDAYQGENEVLVRVRGEDVDIGAGDYKFHPAILDCCLHFMVHRSFTLNEDANVYYLPSKVGKLVLHPDFVESGLPDFLYTHIVYKRWTPKTIIADFFIVALDGTHLCTLTEVEVERHESTPISPVTGRYDVVFQPLSCQSRTVDEKVTVTSDREDLRELYKYLDFLAADALKKALESNAVPGNELNRVRYHQLAKRVVDTFSEFQQPNESAIGLFREKWPEMMEITDRIVSVHNRIFETSKAAVEVLYKDDIMTRFYKHYDWASKSLAERFRKLVSDLVSSGKRVIKVLEVGSGTGALTRHLVKVMEEFPESIIEFVISDVSKDLIPRMDYKHCQYRSFDLSISPSSQGFEPASFDAILGFHVLHVAPELQPALVALGDLLFPGGSLLIGDLRGDSWATHEPGSIWFDFVFGSFAEWFSFTDGRKHCTMTQEAWSEMLHDGDFAHVYTESYKWDPLLFSLEAQKKPFSLQKSGDMQNGFLATNTKDASIPRRSFFYRRGNEGQLRKLLLDSDLSVLTLWLFTNLADDKYPAIGFSRALSREYPDWDIHLAIFEGNWDESSMLKSISLLPDDSEPLLWISDEGKLSVPRVIPSKAPTHMTRFNPSKPWVSSDDSIKAAFVTRPDENHVIIDVIAMSKAEGALRGFVGRVSSLSPVVSLTEGRLVAGIVSSLHLTTTIAVHAEAVACLSDDDECKAEDIAGSLLGLVITQLASGRFVNASSLRKKSKSKGILLMHASDHLAPSLRWAIRQTNNSKVVEVKAGTPADIVETASRCDLIISGSQDPLDEQILSPVLSRGKRSFFWNRAHDGIAATLSSDPEIIGFAVEAAINCANGCWYHGNNAIRIKDIPLPPPGTLVPSSTNLFDPERAYLLVGGIGGLGIRIALWMYEKGARHLILTSRSGKESLARVQDKMAIRIVEYLESLPDLTIRLEASDATSVEQTANLMESISVPLGGCMLLTAVLVDRTFALQSDEDFNRVFASKPGVCRVLDACISGGLSSLEFFIPFSSIVGLLGNGGQTNYCSANTALDGIARSLNNSFSFILPAVSDGGGLASETGVRGGRLGHLTPWGMSSQQICDCLEDGIWKLKDESFWQYIPDLDWSLVKKYMGSSALFSHLVENVSEENTLADTSSGRTMSDVIMEVLDIEAEDFDHEVPFTAYGLDSLSAARLSLALRPYLSISQLQLLSDVSINDLQRRIDEALKNQVAENKLSDISGSVSPKSEDTALAAKITEIEDMVEKYTRSFPSHSPSSKSPSVSGEVILITGTTGAIGTAMLAELLSMDTVSRIYAFNRKSSDGNTPSLLSRQAASFSQRGYDAKILESERITMIEGDQTKYDLGISPSLYEEIRSTATVIIHNAWPVNFTTTLASLEPSVRSVRAIIDLALASSLPTPPRVLFLSSIGLFYNRTGSTPAPETFISETKQIVGTGYTESKWVAERILQKAAEQTPLKPIIVRAGQICGGTNGSWNTTEWFPTLIKSAIHLGALPLAGGDISWIPLHTAAKALVDMRFAEQRVLHLSHPRPIRWEKIAQFLSSTLNLRLIPYDKWLAELEVNVDKPAVGSEADANPALRLFSYFRGLEIGTNASKEALGLPKLAVTEGIKASATLREVEPLTTMDAATWINYWGKTGFLNV</sequence>
<keyword evidence="3" id="KW-0808">Transferase</keyword>
<protein>
    <recommendedName>
        <fullName evidence="5">PKS/mFAS DH domain-containing protein</fullName>
    </recommendedName>
</protein>
<dbReference type="Proteomes" id="UP000054279">
    <property type="component" value="Unassembled WGS sequence"/>
</dbReference>
<dbReference type="InterPro" id="IPR050444">
    <property type="entry name" value="Polyketide_Synthase"/>
</dbReference>
<proteinExistence type="predicted"/>
<gene>
    <name evidence="6" type="ORF">M422DRAFT_777983</name>
</gene>
<dbReference type="SMART" id="SM00827">
    <property type="entry name" value="PKS_AT"/>
    <property type="match status" value="1"/>
</dbReference>
<keyword evidence="7" id="KW-1185">Reference proteome</keyword>
<dbReference type="PANTHER" id="PTHR45681">
    <property type="entry name" value="POLYKETIDE SYNTHASE 44-RELATED"/>
    <property type="match status" value="1"/>
</dbReference>
<dbReference type="InterPro" id="IPR001227">
    <property type="entry name" value="Ac_transferase_dom_sf"/>
</dbReference>
<accession>A0A0C9VIP2</accession>
<dbReference type="InterPro" id="IPR036736">
    <property type="entry name" value="ACP-like_sf"/>
</dbReference>
<dbReference type="InterPro" id="IPR057326">
    <property type="entry name" value="KR_dom"/>
</dbReference>
<dbReference type="Gene3D" id="3.40.50.720">
    <property type="entry name" value="NAD(P)-binding Rossmann-like Domain"/>
    <property type="match status" value="2"/>
</dbReference>
<dbReference type="InterPro" id="IPR016035">
    <property type="entry name" value="Acyl_Trfase/lysoPLipase"/>
</dbReference>
<reference evidence="6 7" key="1">
    <citation type="submission" date="2014-06" db="EMBL/GenBank/DDBJ databases">
        <title>Evolutionary Origins and Diversification of the Mycorrhizal Mutualists.</title>
        <authorList>
            <consortium name="DOE Joint Genome Institute"/>
            <consortium name="Mycorrhizal Genomics Consortium"/>
            <person name="Kohler A."/>
            <person name="Kuo A."/>
            <person name="Nagy L.G."/>
            <person name="Floudas D."/>
            <person name="Copeland A."/>
            <person name="Barry K.W."/>
            <person name="Cichocki N."/>
            <person name="Veneault-Fourrey C."/>
            <person name="LaButti K."/>
            <person name="Lindquist E.A."/>
            <person name="Lipzen A."/>
            <person name="Lundell T."/>
            <person name="Morin E."/>
            <person name="Murat C."/>
            <person name="Riley R."/>
            <person name="Ohm R."/>
            <person name="Sun H."/>
            <person name="Tunlid A."/>
            <person name="Henrissat B."/>
            <person name="Grigoriev I.V."/>
            <person name="Hibbett D.S."/>
            <person name="Martin F."/>
        </authorList>
    </citation>
    <scope>NUCLEOTIDE SEQUENCE [LARGE SCALE GENOMIC DNA]</scope>
    <source>
        <strain evidence="6 7">SS14</strain>
    </source>
</reference>
<dbReference type="InterPro" id="IPR049900">
    <property type="entry name" value="PKS_mFAS_DH"/>
</dbReference>
<dbReference type="PANTHER" id="PTHR45681:SF6">
    <property type="entry name" value="POLYKETIDE SYNTHASE 37"/>
    <property type="match status" value="1"/>
</dbReference>
<evidence type="ECO:0000256" key="4">
    <source>
        <dbReference type="PROSITE-ProRule" id="PRU01363"/>
    </source>
</evidence>
<keyword evidence="1" id="KW-0596">Phosphopantetheine</keyword>
<dbReference type="InterPro" id="IPR049551">
    <property type="entry name" value="PKS_DH_C"/>
</dbReference>
<evidence type="ECO:0000256" key="2">
    <source>
        <dbReference type="ARBA" id="ARBA00022553"/>
    </source>
</evidence>
<dbReference type="Pfam" id="PF07993">
    <property type="entry name" value="NAD_binding_4"/>
    <property type="match status" value="1"/>
</dbReference>
<dbReference type="OrthoDB" id="329835at2759"/>
<feature type="region of interest" description="N-terminal hotdog fold" evidence="4">
    <location>
        <begin position="242"/>
        <end position="362"/>
    </location>
</feature>
<dbReference type="Pfam" id="PF00698">
    <property type="entry name" value="Acyl_transf_1"/>
    <property type="match status" value="1"/>
</dbReference>
<evidence type="ECO:0000313" key="6">
    <source>
        <dbReference type="EMBL" id="KIJ47809.1"/>
    </source>
</evidence>
<dbReference type="Gene3D" id="3.40.366.10">
    <property type="entry name" value="Malonyl-Coenzyme A Acyl Carrier Protein, domain 2"/>
    <property type="match status" value="1"/>
</dbReference>
<dbReference type="GO" id="GO:0016740">
    <property type="term" value="F:transferase activity"/>
    <property type="evidence" value="ECO:0007669"/>
    <property type="project" value="UniProtKB-KW"/>
</dbReference>
<dbReference type="Pfam" id="PF08242">
    <property type="entry name" value="Methyltransf_12"/>
    <property type="match status" value="1"/>
</dbReference>
<feature type="active site" description="Proton donor; for dehydratase activity" evidence="4">
    <location>
        <position position="435"/>
    </location>
</feature>
<dbReference type="InterPro" id="IPR029063">
    <property type="entry name" value="SAM-dependent_MTases_sf"/>
</dbReference>
<feature type="domain" description="PKS/mFAS DH" evidence="5">
    <location>
        <begin position="242"/>
        <end position="524"/>
    </location>
</feature>
<dbReference type="InterPro" id="IPR009081">
    <property type="entry name" value="PP-bd_ACP"/>
</dbReference>
<dbReference type="PROSITE" id="PS52019">
    <property type="entry name" value="PKS_MFAS_DH"/>
    <property type="match status" value="1"/>
</dbReference>
<name>A0A0C9VIP2_SPHS4</name>
<dbReference type="InterPro" id="IPR042104">
    <property type="entry name" value="PKS_dehydratase_sf"/>
</dbReference>
<feature type="active site" description="Proton acceptor; for dehydratase activity" evidence="4">
    <location>
        <position position="277"/>
    </location>
</feature>
<keyword evidence="2" id="KW-0597">Phosphoprotein</keyword>
<dbReference type="SUPFAM" id="SSF47336">
    <property type="entry name" value="ACP-like"/>
    <property type="match status" value="1"/>
</dbReference>
<dbReference type="SMART" id="SM00822">
    <property type="entry name" value="PKS_KR"/>
    <property type="match status" value="1"/>
</dbReference>
<dbReference type="InterPro" id="IPR013968">
    <property type="entry name" value="PKS_KR"/>
</dbReference>
<dbReference type="SUPFAM" id="SSF53335">
    <property type="entry name" value="S-adenosyl-L-methionine-dependent methyltransferases"/>
    <property type="match status" value="1"/>
</dbReference>
<evidence type="ECO:0000256" key="3">
    <source>
        <dbReference type="ARBA" id="ARBA00022679"/>
    </source>
</evidence>
<dbReference type="Gene3D" id="3.40.50.150">
    <property type="entry name" value="Vaccinia Virus protein VP39"/>
    <property type="match status" value="1"/>
</dbReference>
<dbReference type="SUPFAM" id="SSF52151">
    <property type="entry name" value="FabD/lysophospholipase-like"/>
    <property type="match status" value="1"/>
</dbReference>
<organism evidence="6 7">
    <name type="scientific">Sphaerobolus stellatus (strain SS14)</name>
    <dbReference type="NCBI Taxonomy" id="990650"/>
    <lineage>
        <taxon>Eukaryota</taxon>
        <taxon>Fungi</taxon>
        <taxon>Dikarya</taxon>
        <taxon>Basidiomycota</taxon>
        <taxon>Agaricomycotina</taxon>
        <taxon>Agaricomycetes</taxon>
        <taxon>Phallomycetidae</taxon>
        <taxon>Geastrales</taxon>
        <taxon>Sphaerobolaceae</taxon>
        <taxon>Sphaerobolus</taxon>
    </lineage>
</organism>
<dbReference type="GO" id="GO:0044550">
    <property type="term" value="P:secondary metabolite biosynthetic process"/>
    <property type="evidence" value="ECO:0007669"/>
    <property type="project" value="UniProtKB-ARBA"/>
</dbReference>
<dbReference type="Pfam" id="PF00550">
    <property type="entry name" value="PP-binding"/>
    <property type="match status" value="1"/>
</dbReference>
<dbReference type="EMBL" id="KN837100">
    <property type="protein sequence ID" value="KIJ47809.1"/>
    <property type="molecule type" value="Genomic_DNA"/>
</dbReference>